<name>A0AAE3ZRC9_9ACTN</name>
<dbReference type="EMBL" id="JAVDYC010000001">
    <property type="protein sequence ID" value="MDR7322440.1"/>
    <property type="molecule type" value="Genomic_DNA"/>
</dbReference>
<dbReference type="RefSeq" id="WP_310412837.1">
    <property type="nucleotide sequence ID" value="NZ_JAVDYC010000001.1"/>
</dbReference>
<evidence type="ECO:0000313" key="2">
    <source>
        <dbReference type="Proteomes" id="UP001183629"/>
    </source>
</evidence>
<protein>
    <submittedName>
        <fullName evidence="1">Uncharacterized protein</fullName>
    </submittedName>
</protein>
<accession>A0AAE3ZRC9</accession>
<organism evidence="1 2">
    <name type="scientific">Catenuloplanes niger</name>
    <dbReference type="NCBI Taxonomy" id="587534"/>
    <lineage>
        <taxon>Bacteria</taxon>
        <taxon>Bacillati</taxon>
        <taxon>Actinomycetota</taxon>
        <taxon>Actinomycetes</taxon>
        <taxon>Micromonosporales</taxon>
        <taxon>Micromonosporaceae</taxon>
        <taxon>Catenuloplanes</taxon>
    </lineage>
</organism>
<reference evidence="1 2" key="1">
    <citation type="submission" date="2023-07" db="EMBL/GenBank/DDBJ databases">
        <title>Sequencing the genomes of 1000 actinobacteria strains.</title>
        <authorList>
            <person name="Klenk H.-P."/>
        </authorList>
    </citation>
    <scope>NUCLEOTIDE SEQUENCE [LARGE SCALE GENOMIC DNA]</scope>
    <source>
        <strain evidence="1 2">DSM 44711</strain>
    </source>
</reference>
<gene>
    <name evidence="1" type="ORF">J2S44_002690</name>
</gene>
<keyword evidence="2" id="KW-1185">Reference proteome</keyword>
<dbReference type="Proteomes" id="UP001183629">
    <property type="component" value="Unassembled WGS sequence"/>
</dbReference>
<comment type="caution">
    <text evidence="1">The sequence shown here is derived from an EMBL/GenBank/DDBJ whole genome shotgun (WGS) entry which is preliminary data.</text>
</comment>
<sequence>MSDQYKWSADPSKEAAAQATDRLATSLEEAGFDVGRDFPDLAAIMTLGYGPPVRVGRISIDTAARLCDLLARVQPAGDDTAG</sequence>
<evidence type="ECO:0000313" key="1">
    <source>
        <dbReference type="EMBL" id="MDR7322440.1"/>
    </source>
</evidence>
<proteinExistence type="predicted"/>
<dbReference type="AlphaFoldDB" id="A0AAE3ZRC9"/>